<dbReference type="PANTHER" id="PTHR21645:SF8">
    <property type="entry name" value="GLYCOSYLTRANSFERASE FAMILY 92 PROTEIN F13G3.3"/>
    <property type="match status" value="1"/>
</dbReference>
<sequence length="480" mass="56179">MGFNQKERKYIAILTEVETRNKIKERNINNSGIFVLHEAYHIKNDPLFGKNSAVFLFSADLNFPNKNEIYCQFKNGSFSKTKTELAAPLFVGENKCQWGVFRGECEINESNNYVKLSGNSESFVEIPLKKPEMAVNLAVCYGHSFMLDEWQNLVVAIELYHKFGASIQQLYWRSGGLEIYNLLKTYEKRGFIKLDLFPPIINEELYNMLGYDVQLEIPTRNYVASINDCLLKYRNAKYVLVIDADELYIPRLASNIYEELNYYMLMNPNANSFLFDRYDASSIFRRNPLKFDLKEALLSITISKKKRTLGKSVIIPKRVKGTHQHFPSYTQKNTEVISISKKLNYIIHNSNNELINDNDKIIFNNKEDNTIKHWLSKNRLEEINNSFKKITQISKSFKKLNSDNVYRQKIMKCKKDIMERLWKRNDVCIENYNYCDFKESKESSCIVASSKFMYHNLNNGLVIFKKLNMNIILSENSCTY</sequence>
<keyword evidence="6" id="KW-1133">Transmembrane helix</keyword>
<proteinExistence type="inferred from homology"/>
<dbReference type="GO" id="GO:0016020">
    <property type="term" value="C:membrane"/>
    <property type="evidence" value="ECO:0007669"/>
    <property type="project" value="UniProtKB-SubCell"/>
</dbReference>
<protein>
    <recommendedName>
        <fullName evidence="8">Glycosyltransferase family 92 protein</fullName>
        <ecNumber evidence="8">2.4.1.-</ecNumber>
    </recommendedName>
</protein>
<name>A0A0N4ZV46_PARTI</name>
<dbReference type="Pfam" id="PF01697">
    <property type="entry name" value="Glyco_transf_92"/>
    <property type="match status" value="1"/>
</dbReference>
<dbReference type="WBParaSite" id="PTRK_0001245600.1">
    <property type="protein sequence ID" value="PTRK_0001245600.1"/>
    <property type="gene ID" value="PTRK_0001245600"/>
</dbReference>
<accession>A0A0N4ZV46</accession>
<dbReference type="InterPro" id="IPR008166">
    <property type="entry name" value="Glyco_transf_92"/>
</dbReference>
<dbReference type="Proteomes" id="UP000038045">
    <property type="component" value="Unplaced"/>
</dbReference>
<evidence type="ECO:0000256" key="4">
    <source>
        <dbReference type="ARBA" id="ARBA00022679"/>
    </source>
</evidence>
<organism evidence="9 10">
    <name type="scientific">Parastrongyloides trichosuri</name>
    <name type="common">Possum-specific nematode worm</name>
    <dbReference type="NCBI Taxonomy" id="131310"/>
    <lineage>
        <taxon>Eukaryota</taxon>
        <taxon>Metazoa</taxon>
        <taxon>Ecdysozoa</taxon>
        <taxon>Nematoda</taxon>
        <taxon>Chromadorea</taxon>
        <taxon>Rhabditida</taxon>
        <taxon>Tylenchina</taxon>
        <taxon>Panagrolaimomorpha</taxon>
        <taxon>Strongyloidoidea</taxon>
        <taxon>Strongyloididae</taxon>
        <taxon>Parastrongyloides</taxon>
    </lineage>
</organism>
<dbReference type="EC" id="2.4.1.-" evidence="8"/>
<keyword evidence="5" id="KW-0812">Transmembrane</keyword>
<dbReference type="GO" id="GO:0016757">
    <property type="term" value="F:glycosyltransferase activity"/>
    <property type="evidence" value="ECO:0007669"/>
    <property type="project" value="UniProtKB-UniRule"/>
</dbReference>
<reference evidence="10" key="1">
    <citation type="submission" date="2017-02" db="UniProtKB">
        <authorList>
            <consortium name="WormBaseParasite"/>
        </authorList>
    </citation>
    <scope>IDENTIFICATION</scope>
</reference>
<comment type="similarity">
    <text evidence="2 8">Belongs to the glycosyltransferase 92 family.</text>
</comment>
<evidence type="ECO:0000313" key="10">
    <source>
        <dbReference type="WBParaSite" id="PTRK_0001245600.1"/>
    </source>
</evidence>
<dbReference type="AlphaFoldDB" id="A0A0N4ZV46"/>
<dbReference type="PANTHER" id="PTHR21645">
    <property type="entry name" value="GLYCOSYLTRANSFERASE FAMILY 92 PROTEIN"/>
    <property type="match status" value="1"/>
</dbReference>
<evidence type="ECO:0000256" key="1">
    <source>
        <dbReference type="ARBA" id="ARBA00004167"/>
    </source>
</evidence>
<evidence type="ECO:0000256" key="6">
    <source>
        <dbReference type="ARBA" id="ARBA00022989"/>
    </source>
</evidence>
<evidence type="ECO:0000256" key="2">
    <source>
        <dbReference type="ARBA" id="ARBA00007647"/>
    </source>
</evidence>
<evidence type="ECO:0000313" key="9">
    <source>
        <dbReference type="Proteomes" id="UP000038045"/>
    </source>
</evidence>
<keyword evidence="7" id="KW-0472">Membrane</keyword>
<keyword evidence="9" id="KW-1185">Reference proteome</keyword>
<evidence type="ECO:0000256" key="5">
    <source>
        <dbReference type="ARBA" id="ARBA00022692"/>
    </source>
</evidence>
<evidence type="ECO:0000256" key="8">
    <source>
        <dbReference type="RuleBase" id="RU366017"/>
    </source>
</evidence>
<comment type="subcellular location">
    <subcellularLocation>
        <location evidence="1">Membrane</location>
        <topology evidence="1">Single-pass membrane protein</topology>
    </subcellularLocation>
</comment>
<keyword evidence="3 8" id="KW-0328">Glycosyltransferase</keyword>
<evidence type="ECO:0000256" key="7">
    <source>
        <dbReference type="ARBA" id="ARBA00023136"/>
    </source>
</evidence>
<keyword evidence="4 8" id="KW-0808">Transferase</keyword>
<evidence type="ECO:0000256" key="3">
    <source>
        <dbReference type="ARBA" id="ARBA00022676"/>
    </source>
</evidence>
<dbReference type="InterPro" id="IPR052012">
    <property type="entry name" value="GTase_92"/>
</dbReference>